<keyword evidence="3" id="KW-0004">4Fe-4S</keyword>
<protein>
    <recommendedName>
        <fullName evidence="9">Radical SAM core domain-containing protein</fullName>
    </recommendedName>
</protein>
<dbReference type="PROSITE" id="PS51918">
    <property type="entry name" value="RADICAL_SAM"/>
    <property type="match status" value="1"/>
</dbReference>
<dbReference type="SMART" id="SM00729">
    <property type="entry name" value="Elp3"/>
    <property type="match status" value="1"/>
</dbReference>
<dbReference type="GO" id="GO:0046872">
    <property type="term" value="F:metal ion binding"/>
    <property type="evidence" value="ECO:0007669"/>
    <property type="project" value="UniProtKB-KW"/>
</dbReference>
<evidence type="ECO:0000256" key="6">
    <source>
        <dbReference type="ARBA" id="ARBA00023004"/>
    </source>
</evidence>
<reference evidence="10" key="3">
    <citation type="submission" date="2025-09" db="UniProtKB">
        <authorList>
            <consortium name="Ensembl"/>
        </authorList>
    </citation>
    <scope>IDENTIFICATION</scope>
</reference>
<dbReference type="GeneTree" id="ENSGT00390000016567"/>
<dbReference type="eggNOG" id="KOG2876">
    <property type="taxonomic scope" value="Eukaryota"/>
</dbReference>
<comment type="pathway">
    <text evidence="2">Cofactor biosynthesis; molybdopterin biosynthesis.</text>
</comment>
<keyword evidence="7" id="KW-0411">Iron-sulfur</keyword>
<reference evidence="11" key="1">
    <citation type="submission" date="2003-08" db="EMBL/GenBank/DDBJ databases">
        <authorList>
            <person name="Birren B."/>
            <person name="Nusbaum C."/>
            <person name="Abebe A."/>
            <person name="Abouelleil A."/>
            <person name="Adekoya E."/>
            <person name="Ait-zahra M."/>
            <person name="Allen N."/>
            <person name="Allen T."/>
            <person name="An P."/>
            <person name="Anderson M."/>
            <person name="Anderson S."/>
            <person name="Arachchi H."/>
            <person name="Armbruster J."/>
            <person name="Bachantsang P."/>
            <person name="Baldwin J."/>
            <person name="Barry A."/>
            <person name="Bayul T."/>
            <person name="Blitshsteyn B."/>
            <person name="Bloom T."/>
            <person name="Blye J."/>
            <person name="Boguslavskiy L."/>
            <person name="Borowsky M."/>
            <person name="Boukhgalter B."/>
            <person name="Brunache A."/>
            <person name="Butler J."/>
            <person name="Calixte N."/>
            <person name="Calvo S."/>
            <person name="Camarata J."/>
            <person name="Campo K."/>
            <person name="Chang J."/>
            <person name="Cheshatsang Y."/>
            <person name="Citroen M."/>
            <person name="Collymore A."/>
            <person name="Considine T."/>
            <person name="Cook A."/>
            <person name="Cooke P."/>
            <person name="Corum B."/>
            <person name="Cuomo C."/>
            <person name="David R."/>
            <person name="Dawoe T."/>
            <person name="Degray S."/>
            <person name="Dodge S."/>
            <person name="Dooley K."/>
            <person name="Dorje P."/>
            <person name="Dorjee K."/>
            <person name="Dorris L."/>
            <person name="Duffey N."/>
            <person name="Dupes A."/>
            <person name="Elkins T."/>
            <person name="Engels R."/>
            <person name="Erickson J."/>
            <person name="Farina A."/>
            <person name="Faro S."/>
            <person name="Ferreira P."/>
            <person name="Fischer H."/>
            <person name="Fitzgerald M."/>
            <person name="Foley K."/>
            <person name="Gage D."/>
            <person name="Galagan J."/>
            <person name="Gearin G."/>
            <person name="Gnerre S."/>
            <person name="Gnirke A."/>
            <person name="Goyette A."/>
            <person name="Graham J."/>
            <person name="Grandbois E."/>
            <person name="Gyaltsen K."/>
            <person name="Hafez N."/>
            <person name="Hagopian D."/>
            <person name="Hagos B."/>
            <person name="Hall J."/>
            <person name="Hatcher B."/>
            <person name="Heller A."/>
            <person name="Higgins H."/>
            <person name="Honan T."/>
            <person name="Horn A."/>
            <person name="Houde N."/>
            <person name="Hughes L."/>
            <person name="Hulme W."/>
            <person name="Husby E."/>
            <person name="Iliev I."/>
            <person name="Jaffe D."/>
            <person name="Jones C."/>
            <person name="Kamal M."/>
            <person name="Kamat A."/>
            <person name="Kamvysselis M."/>
            <person name="Karlsson E."/>
            <person name="Kells C."/>
            <person name="Kieu A."/>
            <person name="Kisner P."/>
            <person name="Kodira C."/>
            <person name="Kulbokas E."/>
            <person name="Labutti K."/>
            <person name="Lama D."/>
            <person name="Landers T."/>
            <person name="Leger J."/>
            <person name="Levine S."/>
            <person name="Lewis D."/>
            <person name="Lewis T."/>
            <person name="Lindblad-toh K."/>
            <person name="Liu X."/>
            <person name="Lokyitsang T."/>
            <person name="Lokyitsang Y."/>
            <person name="Lucien O."/>
            <person name="Lui A."/>
            <person name="Ma L.J."/>
            <person name="Mabbitt R."/>
            <person name="Macdonald J."/>
            <person name="Maclean C."/>
            <person name="Major J."/>
            <person name="Manning J."/>
            <person name="Marabella R."/>
            <person name="Maru K."/>
            <person name="Matthews C."/>
            <person name="Mauceli E."/>
            <person name="Mccarthy M."/>
            <person name="Mcdonough S."/>
            <person name="Mcghee T."/>
            <person name="Meldrim J."/>
            <person name="Meneus L."/>
            <person name="Mesirov J."/>
            <person name="Mihalev A."/>
            <person name="Mihova T."/>
            <person name="Mikkelsen T."/>
            <person name="Mlenga V."/>
            <person name="Moru K."/>
            <person name="Mozes J."/>
            <person name="Mulrain L."/>
            <person name="Munson G."/>
            <person name="Naylor J."/>
            <person name="Newes C."/>
            <person name="Nguyen C."/>
            <person name="Nguyen N."/>
            <person name="Nguyen T."/>
            <person name="Nicol R."/>
            <person name="Nielsen C."/>
            <person name="Nizzari M."/>
            <person name="Norbu C."/>
            <person name="Norbu N."/>
            <person name="O'donnell P."/>
            <person name="Okoawo O."/>
            <person name="O'leary S."/>
            <person name="Omotosho B."/>
            <person name="O'neill K."/>
            <person name="Osman S."/>
            <person name="Parker S."/>
            <person name="Perrin D."/>
            <person name="Phunkhang P."/>
            <person name="Piqani B."/>
            <person name="Purcell S."/>
            <person name="Rachupka T."/>
            <person name="Ramasamy U."/>
            <person name="Rameau R."/>
            <person name="Ray V."/>
            <person name="Raymond C."/>
            <person name="Retta R."/>
            <person name="Richardson S."/>
            <person name="Rise C."/>
            <person name="Rodriguez J."/>
            <person name="Rogers J."/>
            <person name="Rogov P."/>
            <person name="Rutman M."/>
            <person name="Schupbach R."/>
            <person name="Seaman C."/>
            <person name="Settipalli S."/>
            <person name="Sharpe T."/>
            <person name="Sheridan J."/>
            <person name="Sherpa N."/>
            <person name="Shi J."/>
            <person name="Smirnov S."/>
            <person name="Smith C."/>
            <person name="Sougnez C."/>
            <person name="Spencer B."/>
            <person name="Stalker J."/>
            <person name="Stange-thomann N."/>
            <person name="Stavropoulos S."/>
            <person name="Stetson K."/>
            <person name="Stone C."/>
            <person name="Stone S."/>
            <person name="Stubbs M."/>
            <person name="Talamas J."/>
            <person name="Tchuinga P."/>
            <person name="Tenzing P."/>
            <person name="Tesfaye S."/>
            <person name="Theodore J."/>
            <person name="Thoulutsang Y."/>
            <person name="Topham K."/>
            <person name="Towey S."/>
            <person name="Tsamla T."/>
            <person name="Tsomo N."/>
            <person name="Vallee D."/>
            <person name="Vassiliev H."/>
            <person name="Venkataraman V."/>
            <person name="Vinson J."/>
            <person name="Vo A."/>
            <person name="Wade C."/>
            <person name="Wang S."/>
            <person name="Wangchuk T."/>
            <person name="Wangdi T."/>
            <person name="Whittaker C."/>
            <person name="Wilkinson J."/>
            <person name="Wu Y."/>
            <person name="Wyman D."/>
            <person name="Yadav S."/>
            <person name="Yang S."/>
            <person name="Yang X."/>
            <person name="Yeager S."/>
            <person name="Yee E."/>
            <person name="Young G."/>
            <person name="Zainoun J."/>
            <person name="Zembeck L."/>
            <person name="Zimmer A."/>
            <person name="Zody M."/>
            <person name="Lander E."/>
        </authorList>
    </citation>
    <scope>NUCLEOTIDE SEQUENCE [LARGE SCALE GENOMIC DNA]</scope>
</reference>
<evidence type="ECO:0000256" key="4">
    <source>
        <dbReference type="ARBA" id="ARBA00022691"/>
    </source>
</evidence>
<evidence type="ECO:0000256" key="8">
    <source>
        <dbReference type="ARBA" id="ARBA00023150"/>
    </source>
</evidence>
<dbReference type="InterPro" id="IPR006638">
    <property type="entry name" value="Elp3/MiaA/NifB-like_rSAM"/>
</dbReference>
<dbReference type="InterPro" id="IPR000385">
    <property type="entry name" value="MoaA_NifB_PqqE_Fe-S-bd_CS"/>
</dbReference>
<dbReference type="STRING" id="51511.ENSCSAVP00000011501"/>
<dbReference type="Proteomes" id="UP000007875">
    <property type="component" value="Unassembled WGS sequence"/>
</dbReference>
<dbReference type="Pfam" id="PF04055">
    <property type="entry name" value="Radical_SAM"/>
    <property type="match status" value="1"/>
</dbReference>
<keyword evidence="5" id="KW-0479">Metal-binding</keyword>
<organism evidence="10 11">
    <name type="scientific">Ciona savignyi</name>
    <name type="common">Pacific transparent sea squirt</name>
    <dbReference type="NCBI Taxonomy" id="51511"/>
    <lineage>
        <taxon>Eukaryota</taxon>
        <taxon>Metazoa</taxon>
        <taxon>Chordata</taxon>
        <taxon>Tunicata</taxon>
        <taxon>Ascidiacea</taxon>
        <taxon>Phlebobranchia</taxon>
        <taxon>Cionidae</taxon>
        <taxon>Ciona</taxon>
    </lineage>
</organism>
<dbReference type="InterPro" id="IPR013785">
    <property type="entry name" value="Aldolase_TIM"/>
</dbReference>
<evidence type="ECO:0000256" key="3">
    <source>
        <dbReference type="ARBA" id="ARBA00022485"/>
    </source>
</evidence>
<dbReference type="AlphaFoldDB" id="H2Z1N9"/>
<dbReference type="SUPFAM" id="SSF102114">
    <property type="entry name" value="Radical SAM enzymes"/>
    <property type="match status" value="1"/>
</dbReference>
<evidence type="ECO:0000256" key="5">
    <source>
        <dbReference type="ARBA" id="ARBA00022723"/>
    </source>
</evidence>
<dbReference type="Gene3D" id="3.20.20.70">
    <property type="entry name" value="Aldolase class I"/>
    <property type="match status" value="1"/>
</dbReference>
<dbReference type="GO" id="GO:0006777">
    <property type="term" value="P:Mo-molybdopterin cofactor biosynthetic process"/>
    <property type="evidence" value="ECO:0007669"/>
    <property type="project" value="UniProtKB-KW"/>
</dbReference>
<dbReference type="SFLD" id="SFLDG01067">
    <property type="entry name" value="SPASM/twitch_domain_containing"/>
    <property type="match status" value="1"/>
</dbReference>
<dbReference type="SFLD" id="SFLDS00029">
    <property type="entry name" value="Radical_SAM"/>
    <property type="match status" value="1"/>
</dbReference>
<dbReference type="OMA" id="QMSECFC"/>
<dbReference type="InterPro" id="IPR058240">
    <property type="entry name" value="rSAM_sf"/>
</dbReference>
<dbReference type="PANTHER" id="PTHR22960">
    <property type="entry name" value="MOLYBDOPTERIN COFACTOR SYNTHESIS PROTEIN A"/>
    <property type="match status" value="1"/>
</dbReference>
<dbReference type="InterPro" id="IPR050105">
    <property type="entry name" value="MoCo_biosynth_MoaA/MoaC"/>
</dbReference>
<feature type="domain" description="Radical SAM core" evidence="9">
    <location>
        <begin position="4"/>
        <end position="233"/>
    </location>
</feature>
<dbReference type="PROSITE" id="PS01305">
    <property type="entry name" value="MOAA_NIFB_PQQE"/>
    <property type="match status" value="1"/>
</dbReference>
<keyword evidence="11" id="KW-1185">Reference proteome</keyword>
<evidence type="ECO:0000256" key="2">
    <source>
        <dbReference type="ARBA" id="ARBA00005046"/>
    </source>
</evidence>
<keyword evidence="6" id="KW-0408">Iron</keyword>
<dbReference type="PANTHER" id="PTHR22960:SF0">
    <property type="entry name" value="MOLYBDENUM COFACTOR BIOSYNTHESIS PROTEIN 1"/>
    <property type="match status" value="1"/>
</dbReference>
<dbReference type="InParanoid" id="H2Z1N9"/>
<reference evidence="10" key="2">
    <citation type="submission" date="2025-08" db="UniProtKB">
        <authorList>
            <consortium name="Ensembl"/>
        </authorList>
    </citation>
    <scope>IDENTIFICATION</scope>
</reference>
<dbReference type="SFLD" id="SFLDG01386">
    <property type="entry name" value="main_SPASM_domain-containing"/>
    <property type="match status" value="1"/>
</dbReference>
<dbReference type="InterPro" id="IPR007197">
    <property type="entry name" value="rSAM"/>
</dbReference>
<dbReference type="GO" id="GO:0061798">
    <property type="term" value="F:GTP 3',8'-cyclase activity"/>
    <property type="evidence" value="ECO:0007669"/>
    <property type="project" value="TreeGrafter"/>
</dbReference>
<evidence type="ECO:0000256" key="1">
    <source>
        <dbReference type="ARBA" id="ARBA00001966"/>
    </source>
</evidence>
<comment type="cofactor">
    <cofactor evidence="1">
        <name>[4Fe-4S] cluster</name>
        <dbReference type="ChEBI" id="CHEBI:49883"/>
    </cofactor>
</comment>
<evidence type="ECO:0000313" key="10">
    <source>
        <dbReference type="Ensembl" id="ENSCSAVP00000011501.1"/>
    </source>
</evidence>
<dbReference type="HOGENOM" id="CLU_009273_0_2_1"/>
<dbReference type="GO" id="GO:0051539">
    <property type="term" value="F:4 iron, 4 sulfur cluster binding"/>
    <property type="evidence" value="ECO:0007669"/>
    <property type="project" value="UniProtKB-KW"/>
</dbReference>
<evidence type="ECO:0000313" key="11">
    <source>
        <dbReference type="Proteomes" id="UP000007875"/>
    </source>
</evidence>
<keyword evidence="4" id="KW-0949">S-adenosyl-L-methionine</keyword>
<name>H2Z1N9_CIOSA</name>
<keyword evidence="8" id="KW-0501">Molybdenum cofactor biosynthesis</keyword>
<proteinExistence type="predicted"/>
<dbReference type="CDD" id="cd01335">
    <property type="entry name" value="Radical_SAM"/>
    <property type="match status" value="1"/>
</dbReference>
<evidence type="ECO:0000259" key="9">
    <source>
        <dbReference type="PROSITE" id="PS51918"/>
    </source>
</evidence>
<accession>H2Z1N9</accession>
<dbReference type="GO" id="GO:0061799">
    <property type="term" value="F:cyclic pyranopterin monophosphate synthase activity"/>
    <property type="evidence" value="ECO:0007669"/>
    <property type="project" value="TreeGrafter"/>
</dbReference>
<evidence type="ECO:0000256" key="7">
    <source>
        <dbReference type="ARBA" id="ARBA00023014"/>
    </source>
</evidence>
<dbReference type="Ensembl" id="ENSCSAVT00000011634.1">
    <property type="protein sequence ID" value="ENSCSAVP00000011501.1"/>
    <property type="gene ID" value="ENSCSAVG00000006740.1"/>
</dbReference>
<sequence length="233" mass="26826">LMDSHNRQHNYLRISLTEKCNLRCKYCTYCMPKDGVELTPQQKLLSNEEILTLARLFVKEGVTKIRLTGGEPMVRMDLPHIIAELNNLKKIGLQNIGMTTNGLTLQRKLPVLKDAGLDAINVSLDTLNPQRFEFITRRRGWDRVMNGIISAIEIGIPTINCVVMNGVNEDEICDFVQLSKDLAVDVRFIEYMPFDGNKWNEKKMVSYQSMLQTIQERFPDVQRLEEEPNHTSK</sequence>